<comment type="similarity">
    <text evidence="1 6 7">Belongs to the peptidase S8 family.</text>
</comment>
<feature type="signal peptide" evidence="8">
    <location>
        <begin position="1"/>
        <end position="21"/>
    </location>
</feature>
<dbReference type="InterPro" id="IPR036852">
    <property type="entry name" value="Peptidase_S8/S53_dom_sf"/>
</dbReference>
<dbReference type="InterPro" id="IPR000209">
    <property type="entry name" value="Peptidase_S8/S53_dom"/>
</dbReference>
<evidence type="ECO:0000256" key="1">
    <source>
        <dbReference type="ARBA" id="ARBA00011073"/>
    </source>
</evidence>
<name>A0A239PY39_9PROT</name>
<dbReference type="Gene3D" id="3.40.50.200">
    <property type="entry name" value="Peptidase S8/S53 domain"/>
    <property type="match status" value="1"/>
</dbReference>
<keyword evidence="11" id="KW-1185">Reference proteome</keyword>
<dbReference type="Pfam" id="PF00082">
    <property type="entry name" value="Peptidase_S8"/>
    <property type="match status" value="1"/>
</dbReference>
<evidence type="ECO:0000256" key="5">
    <source>
        <dbReference type="ARBA" id="ARBA00022825"/>
    </source>
</evidence>
<reference evidence="10 11" key="1">
    <citation type="submission" date="2017-07" db="EMBL/GenBank/DDBJ databases">
        <authorList>
            <person name="Sun Z.S."/>
            <person name="Albrecht U."/>
            <person name="Echele G."/>
            <person name="Lee C.C."/>
        </authorList>
    </citation>
    <scope>NUCLEOTIDE SEQUENCE [LARGE SCALE GENOMIC DNA]</scope>
    <source>
        <strain evidence="10 11">CGMCC 1.12710</strain>
    </source>
</reference>
<evidence type="ECO:0000313" key="11">
    <source>
        <dbReference type="Proteomes" id="UP000198346"/>
    </source>
</evidence>
<keyword evidence="4 6" id="KW-0378">Hydrolase</keyword>
<keyword evidence="3 8" id="KW-0732">Signal</keyword>
<evidence type="ECO:0000256" key="6">
    <source>
        <dbReference type="PROSITE-ProRule" id="PRU01240"/>
    </source>
</evidence>
<dbReference type="InterPro" id="IPR023827">
    <property type="entry name" value="Peptidase_S8_Asp-AS"/>
</dbReference>
<accession>A0A239PY39</accession>
<dbReference type="PROSITE" id="PS51257">
    <property type="entry name" value="PROKAR_LIPOPROTEIN"/>
    <property type="match status" value="1"/>
</dbReference>
<gene>
    <name evidence="10" type="ORF">SAMN06297382_2463</name>
</gene>
<dbReference type="PROSITE" id="PS00138">
    <property type="entry name" value="SUBTILASE_SER"/>
    <property type="match status" value="1"/>
</dbReference>
<feature type="domain" description="Peptidase S8/S53" evidence="9">
    <location>
        <begin position="68"/>
        <end position="338"/>
    </location>
</feature>
<dbReference type="CDD" id="cd04848">
    <property type="entry name" value="Peptidases_S8_Autotransporter_serine_protease_like"/>
    <property type="match status" value="1"/>
</dbReference>
<feature type="active site" description="Charge relay system" evidence="6">
    <location>
        <position position="120"/>
    </location>
</feature>
<evidence type="ECO:0000256" key="4">
    <source>
        <dbReference type="ARBA" id="ARBA00022801"/>
    </source>
</evidence>
<evidence type="ECO:0000256" key="3">
    <source>
        <dbReference type="ARBA" id="ARBA00022729"/>
    </source>
</evidence>
<organism evidence="10 11">
    <name type="scientific">Amphiplicatus metriothermophilus</name>
    <dbReference type="NCBI Taxonomy" id="1519374"/>
    <lineage>
        <taxon>Bacteria</taxon>
        <taxon>Pseudomonadati</taxon>
        <taxon>Pseudomonadota</taxon>
        <taxon>Alphaproteobacteria</taxon>
        <taxon>Parvularculales</taxon>
        <taxon>Parvularculaceae</taxon>
        <taxon>Amphiplicatus</taxon>
    </lineage>
</organism>
<proteinExistence type="inferred from homology"/>
<dbReference type="SUPFAM" id="SSF52743">
    <property type="entry name" value="Subtilisin-like"/>
    <property type="match status" value="1"/>
</dbReference>
<dbReference type="Proteomes" id="UP000198346">
    <property type="component" value="Unassembled WGS sequence"/>
</dbReference>
<dbReference type="PANTHER" id="PTHR43806">
    <property type="entry name" value="PEPTIDASE S8"/>
    <property type="match status" value="1"/>
</dbReference>
<dbReference type="InterPro" id="IPR015500">
    <property type="entry name" value="Peptidase_S8_subtilisin-rel"/>
</dbReference>
<dbReference type="PROSITE" id="PS00136">
    <property type="entry name" value="SUBTILASE_ASP"/>
    <property type="match status" value="1"/>
</dbReference>
<evidence type="ECO:0000313" key="10">
    <source>
        <dbReference type="EMBL" id="SNT74872.1"/>
    </source>
</evidence>
<dbReference type="InterPro" id="IPR050131">
    <property type="entry name" value="Peptidase_S8_subtilisin-like"/>
</dbReference>
<evidence type="ECO:0000259" key="9">
    <source>
        <dbReference type="Pfam" id="PF00082"/>
    </source>
</evidence>
<dbReference type="InterPro" id="IPR034061">
    <property type="entry name" value="Peptidases_S8_Autotransporter"/>
</dbReference>
<keyword evidence="2 6" id="KW-0645">Protease</keyword>
<sequence>MKARRGLWRAAVAALTLAGLAGCSSNGGSAPTAMSPPPTSNFRTAEFERNQGLEQINVVPAYEAGALGAGVIVSVIDTGIDVNHPEFAGRIDPRSADLVVAGVVPPEEQRSPSLQDVDGHGTSVAGIIGAAKNDLGTHGVAPEATLLVFRGDKTDDSDVILGEAIAEGAQRSADFGAVAINLSLGSNEPGARDGFRSIFNFTSLNDMAVAIAAGNEGLSNPEESALAATDPEARGTVIVVGAVDFNGVIASFSNRAGAAADVYLVAPGVNIPTPVIGGSASDLRSFSGTSAATPFVTAAAALLRELWPQLSAREVVSILLDSATDLGAPGTDPIYGRGLLNVGAAVQPSGATATASASGAAMPVDLGSAGLSFGPAFGSALDVSGDFVFLDGYGRDFRAPLRALVGAPRSLAFDPADRIQPFVHYKVQAMVLGRGTVQFRLLREDRAGLDASAGLRARAFSPADEEIEHRLHAAFAMPLAQDLSVVASHGFSPREADRFLVARALAPTASRDGFADAYLPAEEGGVTAALRWSPGRNWKLDILAANADGRDAVSNHVVFAPVVGLDGIARSTLRIAATRRLPFGEARIEAGLLREAGGILGARIGGPFGEGVEAVTWHRAFAFDLALADGWRAQGRYAAGVTEAITDGAGFLADADDLTSTQFAFGLYRSGLLRKGDLFSVSALQPLRVESGALLLLAPERYDYRADAFSFAERRIALGEGPRPFDLEARYAVGGLFGGYMEANVLRQFNVDAAGGDAWAGLLRAAWSF</sequence>
<feature type="active site" description="Charge relay system" evidence="6">
    <location>
        <position position="77"/>
    </location>
</feature>
<dbReference type="GO" id="GO:0004252">
    <property type="term" value="F:serine-type endopeptidase activity"/>
    <property type="evidence" value="ECO:0007669"/>
    <property type="project" value="UniProtKB-UniRule"/>
</dbReference>
<protein>
    <submittedName>
        <fullName evidence="10">Serine protease, subtilisin family</fullName>
    </submittedName>
</protein>
<dbReference type="InterPro" id="IPR023828">
    <property type="entry name" value="Peptidase_S8_Ser-AS"/>
</dbReference>
<dbReference type="InterPro" id="IPR022398">
    <property type="entry name" value="Peptidase_S8_His-AS"/>
</dbReference>
<evidence type="ECO:0000256" key="2">
    <source>
        <dbReference type="ARBA" id="ARBA00022670"/>
    </source>
</evidence>
<dbReference type="PROSITE" id="PS00137">
    <property type="entry name" value="SUBTILASE_HIS"/>
    <property type="match status" value="1"/>
</dbReference>
<dbReference type="PANTHER" id="PTHR43806:SF11">
    <property type="entry name" value="CEREVISIN-RELATED"/>
    <property type="match status" value="1"/>
</dbReference>
<evidence type="ECO:0000256" key="8">
    <source>
        <dbReference type="SAM" id="SignalP"/>
    </source>
</evidence>
<feature type="chain" id="PRO_5013303390" evidence="8">
    <location>
        <begin position="22"/>
        <end position="769"/>
    </location>
</feature>
<dbReference type="OrthoDB" id="5405281at2"/>
<keyword evidence="5 6" id="KW-0720">Serine protease</keyword>
<feature type="active site" description="Charge relay system" evidence="6">
    <location>
        <position position="290"/>
    </location>
</feature>
<dbReference type="EMBL" id="FZQA01000006">
    <property type="protein sequence ID" value="SNT74872.1"/>
    <property type="molecule type" value="Genomic_DNA"/>
</dbReference>
<dbReference type="AlphaFoldDB" id="A0A239PY39"/>
<dbReference type="PRINTS" id="PR00723">
    <property type="entry name" value="SUBTILISIN"/>
</dbReference>
<dbReference type="GO" id="GO:0006508">
    <property type="term" value="P:proteolysis"/>
    <property type="evidence" value="ECO:0007669"/>
    <property type="project" value="UniProtKB-KW"/>
</dbReference>
<dbReference type="RefSeq" id="WP_089412898.1">
    <property type="nucleotide sequence ID" value="NZ_FZQA01000006.1"/>
</dbReference>
<evidence type="ECO:0000256" key="7">
    <source>
        <dbReference type="RuleBase" id="RU003355"/>
    </source>
</evidence>
<dbReference type="PROSITE" id="PS51892">
    <property type="entry name" value="SUBTILASE"/>
    <property type="match status" value="1"/>
</dbReference>